<name>A0ABS6WS01_9HYPH</name>
<dbReference type="Proteomes" id="UP001430804">
    <property type="component" value="Unassembled WGS sequence"/>
</dbReference>
<feature type="binding site" evidence="7">
    <location>
        <position position="135"/>
    </location>
    <ligand>
        <name>substrate</name>
    </ligand>
</feature>
<keyword evidence="5 7" id="KW-0520">NAD</keyword>
<comment type="pathway">
    <text evidence="7">Cofactor biosynthesis; pyridoxine 5'-phosphate biosynthesis; pyridoxine 5'-phosphate from D-erythrose 4-phosphate: step 4/5.</text>
</comment>
<comment type="subcellular location">
    <subcellularLocation>
        <location evidence="7">Cytoplasm</location>
    </subcellularLocation>
</comment>
<feature type="binding site" evidence="7">
    <location>
        <position position="287"/>
    </location>
    <ligand>
        <name>substrate</name>
    </ligand>
</feature>
<comment type="similarity">
    <text evidence="7">Belongs to the PdxA family.</text>
</comment>
<evidence type="ECO:0000313" key="9">
    <source>
        <dbReference type="Proteomes" id="UP001430804"/>
    </source>
</evidence>
<comment type="catalytic activity">
    <reaction evidence="7">
        <text>4-(phosphooxy)-L-threonine + NAD(+) = 3-amino-2-oxopropyl phosphate + CO2 + NADH</text>
        <dbReference type="Rhea" id="RHEA:32275"/>
        <dbReference type="ChEBI" id="CHEBI:16526"/>
        <dbReference type="ChEBI" id="CHEBI:57279"/>
        <dbReference type="ChEBI" id="CHEBI:57540"/>
        <dbReference type="ChEBI" id="CHEBI:57945"/>
        <dbReference type="ChEBI" id="CHEBI:58452"/>
        <dbReference type="EC" id="1.1.1.262"/>
    </reaction>
</comment>
<evidence type="ECO:0000256" key="6">
    <source>
        <dbReference type="ARBA" id="ARBA00023096"/>
    </source>
</evidence>
<feature type="binding site" evidence="7">
    <location>
        <position position="278"/>
    </location>
    <ligand>
        <name>substrate</name>
    </ligand>
</feature>
<comment type="caution">
    <text evidence="8">The sequence shown here is derived from an EMBL/GenBank/DDBJ whole genome shotgun (WGS) entry which is preliminary data.</text>
</comment>
<keyword evidence="7" id="KW-0862">Zinc</keyword>
<sequence length="341" mass="35417">MALALSMGDPAGIGPDIAIGAWLQRREADIAAFFVIGDPAVLRDRAALLDVELPLIEIEAAAAADAHFAAALPVLPVRCARPARPGQPNTDNASATIEAIRQAVRLTLTGDADGVVTAPIAKAVLYDAGFLFPGHTEFLAALAAEHLRRTVRPVMLLVNSQLKVAPVTIHIPLKEVTGQLTTEAIVETGQIIARELKARFGIAAPRLAVSGLNPHAGESGALGDEDGEIVLPAVRQLRALGVQAIGPLPADTMFHPEARASYDAAVCMYHDQALIPAKTLGFHDGVNATLGLPFIRTSPDHGTAFSLAGSGDARPDSLIAALRLAGQMAAAQSGRRVAGDA</sequence>
<keyword evidence="9" id="KW-1185">Reference proteome</keyword>
<keyword evidence="6 7" id="KW-0664">Pyridoxine biosynthesis</keyword>
<dbReference type="InterPro" id="IPR037510">
    <property type="entry name" value="PdxA"/>
</dbReference>
<feature type="binding site" evidence="7">
    <location>
        <position position="136"/>
    </location>
    <ligand>
        <name>substrate</name>
    </ligand>
</feature>
<keyword evidence="2 7" id="KW-0479">Metal-binding</keyword>
<dbReference type="GO" id="GO:0050570">
    <property type="term" value="F:4-hydroxythreonine-4-phosphate dehydrogenase activity"/>
    <property type="evidence" value="ECO:0007669"/>
    <property type="project" value="UniProtKB-EC"/>
</dbReference>
<keyword evidence="3 7" id="KW-0521">NADP</keyword>
<dbReference type="EMBL" id="JAHWQX010000004">
    <property type="protein sequence ID" value="MBW3098710.1"/>
    <property type="molecule type" value="Genomic_DNA"/>
</dbReference>
<evidence type="ECO:0000256" key="7">
    <source>
        <dbReference type="HAMAP-Rule" id="MF_00536"/>
    </source>
</evidence>
<dbReference type="PANTHER" id="PTHR30004:SF6">
    <property type="entry name" value="D-THREONATE 4-PHOSPHATE DEHYDROGENASE"/>
    <property type="match status" value="1"/>
</dbReference>
<keyword evidence="7" id="KW-0170">Cobalt</keyword>
<comment type="function">
    <text evidence="7">Catalyzes the NAD(P)-dependent oxidation of 4-(phosphooxy)-L-threonine (HTP) into 2-amino-3-oxo-4-(phosphooxy)butyric acid which spontaneously decarboxylates to form 3-amino-2-oxopropyl phosphate (AHAP).</text>
</comment>
<gene>
    <name evidence="7 8" type="primary">pdxA</name>
    <name evidence="8" type="ORF">KY465_15605</name>
</gene>
<dbReference type="PANTHER" id="PTHR30004">
    <property type="entry name" value="4-HYDROXYTHREONINE-4-PHOSPHATE DEHYDROGENASE"/>
    <property type="match status" value="1"/>
</dbReference>
<dbReference type="HAMAP" id="MF_00536">
    <property type="entry name" value="PdxA"/>
    <property type="match status" value="1"/>
</dbReference>
<evidence type="ECO:0000256" key="1">
    <source>
        <dbReference type="ARBA" id="ARBA00022490"/>
    </source>
</evidence>
<feature type="binding site" evidence="7">
    <location>
        <position position="296"/>
    </location>
    <ligand>
        <name>substrate</name>
    </ligand>
</feature>
<organism evidence="8 9">
    <name type="scientific">Pseudohoeflea coraliihabitans</name>
    <dbReference type="NCBI Taxonomy" id="2860393"/>
    <lineage>
        <taxon>Bacteria</taxon>
        <taxon>Pseudomonadati</taxon>
        <taxon>Pseudomonadota</taxon>
        <taxon>Alphaproteobacteria</taxon>
        <taxon>Hyphomicrobiales</taxon>
        <taxon>Rhizobiaceae</taxon>
        <taxon>Pseudohoeflea</taxon>
    </lineage>
</organism>
<dbReference type="RefSeq" id="WP_219203032.1">
    <property type="nucleotide sequence ID" value="NZ_JAHWQX010000004.1"/>
</dbReference>
<reference evidence="8" key="1">
    <citation type="submission" date="2021-07" db="EMBL/GenBank/DDBJ databases">
        <title>Pseudohoeflea marina sp. nov. a polyhydroxyalcanoate-producing bacterium.</title>
        <authorList>
            <person name="Zheng W."/>
            <person name="Yu S."/>
            <person name="Huang Y."/>
        </authorList>
    </citation>
    <scope>NUCLEOTIDE SEQUENCE</scope>
    <source>
        <strain evidence="8">DP4N28-3</strain>
    </source>
</reference>
<feature type="binding site" evidence="7">
    <location>
        <position position="215"/>
    </location>
    <ligand>
        <name>a divalent metal cation</name>
        <dbReference type="ChEBI" id="CHEBI:60240"/>
        <note>ligand shared between dimeric partners</note>
    </ligand>
</feature>
<evidence type="ECO:0000256" key="2">
    <source>
        <dbReference type="ARBA" id="ARBA00022723"/>
    </source>
</evidence>
<dbReference type="Pfam" id="PF04166">
    <property type="entry name" value="PdxA"/>
    <property type="match status" value="1"/>
</dbReference>
<keyword evidence="4 7" id="KW-0560">Oxidoreductase</keyword>
<evidence type="ECO:0000256" key="4">
    <source>
        <dbReference type="ARBA" id="ARBA00023002"/>
    </source>
</evidence>
<evidence type="ECO:0000313" key="8">
    <source>
        <dbReference type="EMBL" id="MBW3098710.1"/>
    </source>
</evidence>
<dbReference type="NCBIfam" id="NF003699">
    <property type="entry name" value="PRK05312.1"/>
    <property type="match status" value="1"/>
</dbReference>
<evidence type="ECO:0000256" key="5">
    <source>
        <dbReference type="ARBA" id="ARBA00023027"/>
    </source>
</evidence>
<comment type="cofactor">
    <cofactor evidence="7">
        <name>Zn(2+)</name>
        <dbReference type="ChEBI" id="CHEBI:29105"/>
    </cofactor>
    <cofactor evidence="7">
        <name>Mg(2+)</name>
        <dbReference type="ChEBI" id="CHEBI:18420"/>
    </cofactor>
    <cofactor evidence="7">
        <name>Co(2+)</name>
        <dbReference type="ChEBI" id="CHEBI:48828"/>
    </cofactor>
    <text evidence="7">Binds 1 divalent metal cation per subunit. Can use ions such as Zn(2+), Mg(2+) or Co(2+).</text>
</comment>
<feature type="binding site" evidence="7">
    <location>
        <position position="170"/>
    </location>
    <ligand>
        <name>a divalent metal cation</name>
        <dbReference type="ChEBI" id="CHEBI:60240"/>
        <note>ligand shared between dimeric partners</note>
    </ligand>
</feature>
<evidence type="ECO:0000256" key="3">
    <source>
        <dbReference type="ARBA" id="ARBA00022857"/>
    </source>
</evidence>
<dbReference type="EC" id="1.1.1.262" evidence="7"/>
<proteinExistence type="inferred from homology"/>
<protein>
    <recommendedName>
        <fullName evidence="7">4-hydroxythreonine-4-phosphate dehydrogenase</fullName>
        <ecNumber evidence="7">1.1.1.262</ecNumber>
    </recommendedName>
    <alternativeName>
        <fullName evidence="7">4-(phosphohydroxy)-L-threonine dehydrogenase</fullName>
    </alternativeName>
</protein>
<keyword evidence="1 7" id="KW-0963">Cytoplasm</keyword>
<comment type="miscellaneous">
    <text evidence="7">The active site is located at the dimer interface.</text>
</comment>
<accession>A0ABS6WS01</accession>
<keyword evidence="7" id="KW-0460">Magnesium</keyword>
<dbReference type="NCBIfam" id="TIGR00557">
    <property type="entry name" value="pdxA"/>
    <property type="match status" value="1"/>
</dbReference>
<dbReference type="InterPro" id="IPR005255">
    <property type="entry name" value="PdxA_fam"/>
</dbReference>
<feature type="binding site" evidence="7">
    <location>
        <position position="270"/>
    </location>
    <ligand>
        <name>a divalent metal cation</name>
        <dbReference type="ChEBI" id="CHEBI:60240"/>
        <note>ligand shared between dimeric partners</note>
    </ligand>
</feature>
<comment type="subunit">
    <text evidence="7">Homodimer.</text>
</comment>